<dbReference type="SUPFAM" id="SSF56752">
    <property type="entry name" value="D-aminoacid aminotransferase-like PLP-dependent enzymes"/>
    <property type="match status" value="1"/>
</dbReference>
<evidence type="ECO:0000256" key="1">
    <source>
        <dbReference type="ARBA" id="ARBA00009320"/>
    </source>
</evidence>
<dbReference type="GO" id="GO:0008696">
    <property type="term" value="F:4-amino-4-deoxychorismate lyase activity"/>
    <property type="evidence" value="ECO:0007669"/>
    <property type="project" value="TreeGrafter"/>
</dbReference>
<dbReference type="Gene3D" id="3.20.10.10">
    <property type="entry name" value="D-amino Acid Aminotransferase, subunit A, domain 2"/>
    <property type="match status" value="1"/>
</dbReference>
<dbReference type="InterPro" id="IPR043132">
    <property type="entry name" value="BCAT-like_C"/>
</dbReference>
<dbReference type="NCBIfam" id="NF006734">
    <property type="entry name" value="PRK09266.1"/>
    <property type="match status" value="1"/>
</dbReference>
<protein>
    <submittedName>
        <fullName evidence="2">Branched-subunit amino acid aminotransferase/4-amino-4-deoxychorismate lyase</fullName>
    </submittedName>
</protein>
<sequence>MDWFGETGRVTDHLELNGAPLTAIDPGLLRATSYGHFSSLQVRAGRVRGLPFHVERIDRSSVELFGRGVTEERLRTGIRGALDRAGQVDASVRVTAFTRERSRLDQGLPVEPDLLVTVSAPIEPTAQSPRLLAVEHERPVPHLKHTGTFSLVYYGRQAQQAGHDDALFFDRNGHVSEASIWNVCFARAGRIVWPEAAVLPGITLQVLQTGLAAIGSPSETRPVRLDELGSFDAAYLTNSIDPALPVGAITTPAGTTEYESDGVSADLIAKAYAAMPPDLI</sequence>
<dbReference type="OrthoDB" id="8912228at2"/>
<evidence type="ECO:0000313" key="3">
    <source>
        <dbReference type="Proteomes" id="UP000318380"/>
    </source>
</evidence>
<dbReference type="InterPro" id="IPR001544">
    <property type="entry name" value="Aminotrans_IV"/>
</dbReference>
<reference evidence="2 3" key="1">
    <citation type="submission" date="2019-06" db="EMBL/GenBank/DDBJ databases">
        <title>Sequencing the genomes of 1000 actinobacteria strains.</title>
        <authorList>
            <person name="Klenk H.-P."/>
        </authorList>
    </citation>
    <scope>NUCLEOTIDE SEQUENCE [LARGE SCALE GENOMIC DNA]</scope>
    <source>
        <strain evidence="2 3">DSM 24683</strain>
    </source>
</reference>
<dbReference type="GO" id="GO:0005829">
    <property type="term" value="C:cytosol"/>
    <property type="evidence" value="ECO:0007669"/>
    <property type="project" value="TreeGrafter"/>
</dbReference>
<proteinExistence type="inferred from homology"/>
<keyword evidence="3" id="KW-1185">Reference proteome</keyword>
<accession>A0A561BNX0</accession>
<keyword evidence="2" id="KW-0032">Aminotransferase</keyword>
<keyword evidence="2" id="KW-0808">Transferase</keyword>
<name>A0A561BNX0_9ACTN</name>
<dbReference type="Proteomes" id="UP000318380">
    <property type="component" value="Unassembled WGS sequence"/>
</dbReference>
<dbReference type="InterPro" id="IPR036038">
    <property type="entry name" value="Aminotransferase-like"/>
</dbReference>
<dbReference type="Pfam" id="PF01063">
    <property type="entry name" value="Aminotran_4"/>
    <property type="match status" value="1"/>
</dbReference>
<dbReference type="EMBL" id="VIVK01000001">
    <property type="protein sequence ID" value="TWD80564.1"/>
    <property type="molecule type" value="Genomic_DNA"/>
</dbReference>
<keyword evidence="2" id="KW-0456">Lyase</keyword>
<dbReference type="GO" id="GO:0008153">
    <property type="term" value="P:4-aminobenzoate biosynthetic process"/>
    <property type="evidence" value="ECO:0007669"/>
    <property type="project" value="TreeGrafter"/>
</dbReference>
<dbReference type="GO" id="GO:0008483">
    <property type="term" value="F:transaminase activity"/>
    <property type="evidence" value="ECO:0007669"/>
    <property type="project" value="UniProtKB-KW"/>
</dbReference>
<comment type="similarity">
    <text evidence="1">Belongs to the class-IV pyridoxal-phosphate-dependent aminotransferase family.</text>
</comment>
<evidence type="ECO:0000313" key="2">
    <source>
        <dbReference type="EMBL" id="TWD80564.1"/>
    </source>
</evidence>
<organism evidence="2 3">
    <name type="scientific">Kribbella amoyensis</name>
    <dbReference type="NCBI Taxonomy" id="996641"/>
    <lineage>
        <taxon>Bacteria</taxon>
        <taxon>Bacillati</taxon>
        <taxon>Actinomycetota</taxon>
        <taxon>Actinomycetes</taxon>
        <taxon>Propionibacteriales</taxon>
        <taxon>Kribbellaceae</taxon>
        <taxon>Kribbella</taxon>
    </lineage>
</organism>
<dbReference type="AlphaFoldDB" id="A0A561BNX0"/>
<gene>
    <name evidence="2" type="ORF">FB561_1645</name>
</gene>
<dbReference type="PANTHER" id="PTHR42743:SF2">
    <property type="entry name" value="AMINODEOXYCHORISMATE LYASE"/>
    <property type="match status" value="1"/>
</dbReference>
<dbReference type="InterPro" id="IPR050571">
    <property type="entry name" value="Class-IV_PLP-Dep_Aminotrnsfr"/>
</dbReference>
<dbReference type="PANTHER" id="PTHR42743">
    <property type="entry name" value="AMINO-ACID AMINOTRANSFERASE"/>
    <property type="match status" value="1"/>
</dbReference>
<comment type="caution">
    <text evidence="2">The sequence shown here is derived from an EMBL/GenBank/DDBJ whole genome shotgun (WGS) entry which is preliminary data.</text>
</comment>